<organism evidence="7 8">
    <name type="scientific">Membranihabitans marinus</name>
    <dbReference type="NCBI Taxonomy" id="1227546"/>
    <lineage>
        <taxon>Bacteria</taxon>
        <taxon>Pseudomonadati</taxon>
        <taxon>Bacteroidota</taxon>
        <taxon>Saprospiria</taxon>
        <taxon>Saprospirales</taxon>
        <taxon>Saprospiraceae</taxon>
        <taxon>Membranihabitans</taxon>
    </lineage>
</organism>
<evidence type="ECO:0000256" key="2">
    <source>
        <dbReference type="ARBA" id="ARBA00022980"/>
    </source>
</evidence>
<dbReference type="GO" id="GO:0003735">
    <property type="term" value="F:structural constituent of ribosome"/>
    <property type="evidence" value="ECO:0007669"/>
    <property type="project" value="InterPro"/>
</dbReference>
<evidence type="ECO:0000256" key="4">
    <source>
        <dbReference type="ARBA" id="ARBA00035244"/>
    </source>
</evidence>
<dbReference type="InterPro" id="IPR023574">
    <property type="entry name" value="Ribosomal_uL4_dom_sf"/>
</dbReference>
<keyword evidence="5" id="KW-0699">rRNA-binding</keyword>
<evidence type="ECO:0000313" key="8">
    <source>
        <dbReference type="Proteomes" id="UP000753961"/>
    </source>
</evidence>
<name>A0A953HW77_9BACT</name>
<evidence type="ECO:0000256" key="5">
    <source>
        <dbReference type="HAMAP-Rule" id="MF_01328"/>
    </source>
</evidence>
<comment type="subunit">
    <text evidence="5">Part of the 50S ribosomal subunit.</text>
</comment>
<dbReference type="InterPro" id="IPR013005">
    <property type="entry name" value="Ribosomal_uL4-like"/>
</dbReference>
<dbReference type="PANTHER" id="PTHR10746:SF6">
    <property type="entry name" value="LARGE RIBOSOMAL SUBUNIT PROTEIN UL4M"/>
    <property type="match status" value="1"/>
</dbReference>
<keyword evidence="2 5" id="KW-0689">Ribosomal protein</keyword>
<comment type="function">
    <text evidence="5">Forms part of the polypeptide exit tunnel.</text>
</comment>
<sequence>MKLDILSTNGETLDRSVELPEEVFGITPNQHAVYLAVKNYLNNQRQGTHKTKGRSEVAGSTRKIKRQKGTGTARAGDIKNPLFRGGGRIFGPEPRTYSSKVNSKVKDLARKSALSEKARQGKISVVEDFSFDKPSTKSFVEVLTNLKLDGQKVLLVVNEHDRNVYLSGRNYPSIQVTEVRNLNTYEIMKAGTVLLSESAVAHFNQAN</sequence>
<dbReference type="GO" id="GO:0005840">
    <property type="term" value="C:ribosome"/>
    <property type="evidence" value="ECO:0007669"/>
    <property type="project" value="UniProtKB-KW"/>
</dbReference>
<dbReference type="GO" id="GO:0006412">
    <property type="term" value="P:translation"/>
    <property type="evidence" value="ECO:0007669"/>
    <property type="project" value="UniProtKB-UniRule"/>
</dbReference>
<evidence type="ECO:0000313" key="7">
    <source>
        <dbReference type="EMBL" id="MBY5959301.1"/>
    </source>
</evidence>
<keyword evidence="8" id="KW-1185">Reference proteome</keyword>
<comment type="function">
    <text evidence="5">One of the primary rRNA binding proteins, this protein initially binds near the 5'-end of the 23S rRNA. It is important during the early stages of 50S assembly. It makes multiple contacts with different domains of the 23S rRNA in the assembled 50S subunit and ribosome.</text>
</comment>
<protein>
    <recommendedName>
        <fullName evidence="4 5">Large ribosomal subunit protein uL4</fullName>
    </recommendedName>
</protein>
<comment type="caution">
    <text evidence="7">The sequence shown here is derived from an EMBL/GenBank/DDBJ whole genome shotgun (WGS) entry which is preliminary data.</text>
</comment>
<keyword evidence="5" id="KW-0694">RNA-binding</keyword>
<dbReference type="AlphaFoldDB" id="A0A953HW77"/>
<reference evidence="7" key="1">
    <citation type="submission" date="2021-06" db="EMBL/GenBank/DDBJ databases">
        <title>44 bacteria genomes isolated from Dapeng, Shenzhen.</title>
        <authorList>
            <person name="Zheng W."/>
            <person name="Yu S."/>
            <person name="Huang Y."/>
        </authorList>
    </citation>
    <scope>NUCLEOTIDE SEQUENCE</scope>
    <source>
        <strain evidence="7">DP5N28-2</strain>
    </source>
</reference>
<dbReference type="PANTHER" id="PTHR10746">
    <property type="entry name" value="50S RIBOSOMAL PROTEIN L4"/>
    <property type="match status" value="1"/>
</dbReference>
<evidence type="ECO:0000256" key="6">
    <source>
        <dbReference type="SAM" id="MobiDB-lite"/>
    </source>
</evidence>
<evidence type="ECO:0000256" key="1">
    <source>
        <dbReference type="ARBA" id="ARBA00010528"/>
    </source>
</evidence>
<dbReference type="Gene3D" id="3.40.1370.10">
    <property type="match status" value="1"/>
</dbReference>
<dbReference type="Pfam" id="PF00573">
    <property type="entry name" value="Ribosomal_L4"/>
    <property type="match status" value="1"/>
</dbReference>
<dbReference type="HAMAP" id="MF_01328_B">
    <property type="entry name" value="Ribosomal_uL4_B"/>
    <property type="match status" value="1"/>
</dbReference>
<comment type="similarity">
    <text evidence="1 5">Belongs to the universal ribosomal protein uL4 family.</text>
</comment>
<gene>
    <name evidence="5 7" type="primary">rplD</name>
    <name evidence="7" type="ORF">KUV50_14205</name>
</gene>
<dbReference type="GO" id="GO:1990904">
    <property type="term" value="C:ribonucleoprotein complex"/>
    <property type="evidence" value="ECO:0007669"/>
    <property type="project" value="UniProtKB-KW"/>
</dbReference>
<dbReference type="RefSeq" id="WP_222580837.1">
    <property type="nucleotide sequence ID" value="NZ_JAHVHU010000013.1"/>
</dbReference>
<dbReference type="GO" id="GO:0019843">
    <property type="term" value="F:rRNA binding"/>
    <property type="evidence" value="ECO:0007669"/>
    <property type="project" value="UniProtKB-UniRule"/>
</dbReference>
<feature type="region of interest" description="Disordered" evidence="6">
    <location>
        <begin position="45"/>
        <end position="78"/>
    </location>
</feature>
<dbReference type="Proteomes" id="UP000753961">
    <property type="component" value="Unassembled WGS sequence"/>
</dbReference>
<keyword evidence="3 5" id="KW-0687">Ribonucleoprotein</keyword>
<evidence type="ECO:0000256" key="3">
    <source>
        <dbReference type="ARBA" id="ARBA00023274"/>
    </source>
</evidence>
<proteinExistence type="inferred from homology"/>
<dbReference type="InterPro" id="IPR002136">
    <property type="entry name" value="Ribosomal_uL4"/>
</dbReference>
<accession>A0A953HW77</accession>
<dbReference type="SUPFAM" id="SSF52166">
    <property type="entry name" value="Ribosomal protein L4"/>
    <property type="match status" value="1"/>
</dbReference>
<dbReference type="NCBIfam" id="TIGR03953">
    <property type="entry name" value="rplD_bact"/>
    <property type="match status" value="1"/>
</dbReference>
<dbReference type="EMBL" id="JAHVHU010000013">
    <property type="protein sequence ID" value="MBY5959301.1"/>
    <property type="molecule type" value="Genomic_DNA"/>
</dbReference>